<name>A0A5N5ERS0_9ACTN</name>
<gene>
    <name evidence="1" type="ORF">F5983_04520</name>
</gene>
<sequence>MAARKGLVALVVLLGFAAAAVGVPLAWGDHQAVTVESHTEEPQTREDHIRQWQAALSKSGKALPADVDRMTDHEVFEAMWAEWRKHTVLEKQPVVPGG</sequence>
<dbReference type="Proteomes" id="UP000326907">
    <property type="component" value="Unassembled WGS sequence"/>
</dbReference>
<dbReference type="EMBL" id="VYUA01000003">
    <property type="protein sequence ID" value="KAB2593556.1"/>
    <property type="molecule type" value="Genomic_DNA"/>
</dbReference>
<proteinExistence type="predicted"/>
<evidence type="ECO:0000313" key="2">
    <source>
        <dbReference type="Proteomes" id="UP000326907"/>
    </source>
</evidence>
<protein>
    <submittedName>
        <fullName evidence="1">Uncharacterized protein</fullName>
    </submittedName>
</protein>
<comment type="caution">
    <text evidence="1">The sequence shown here is derived from an EMBL/GenBank/DDBJ whole genome shotgun (WGS) entry which is preliminary data.</text>
</comment>
<reference evidence="1 2" key="1">
    <citation type="submission" date="2019-09" db="EMBL/GenBank/DDBJ databases">
        <authorList>
            <person name="Liu P."/>
        </authorList>
    </citation>
    <scope>NUCLEOTIDE SEQUENCE [LARGE SCALE GENOMIC DNA]</scope>
    <source>
        <strain evidence="1 2">TRM68085</strain>
    </source>
</reference>
<accession>A0A5N5ERS0</accession>
<evidence type="ECO:0000313" key="1">
    <source>
        <dbReference type="EMBL" id="KAB2593556.1"/>
    </source>
</evidence>
<dbReference type="AlphaFoldDB" id="A0A5N5ERS0"/>
<keyword evidence="2" id="KW-1185">Reference proteome</keyword>
<organism evidence="1 2">
    <name type="scientific">Streptomyces arboris</name>
    <dbReference type="NCBI Taxonomy" id="2600619"/>
    <lineage>
        <taxon>Bacteria</taxon>
        <taxon>Bacillati</taxon>
        <taxon>Actinomycetota</taxon>
        <taxon>Actinomycetes</taxon>
        <taxon>Kitasatosporales</taxon>
        <taxon>Streptomycetaceae</taxon>
        <taxon>Streptomyces</taxon>
    </lineage>
</organism>
<dbReference type="RefSeq" id="WP_151509132.1">
    <property type="nucleotide sequence ID" value="NZ_JBMOST010000001.1"/>
</dbReference>